<reference evidence="3 4" key="1">
    <citation type="submission" date="2016-07" db="EMBL/GenBank/DDBJ databases">
        <title>Draft genome sequence of Prauserella muralis DSM 45305, isolated from a mould-covered wall in an indoor environment.</title>
        <authorList>
            <person name="Ruckert C."/>
            <person name="Albersmeier A."/>
            <person name="Jiang C.-L."/>
            <person name="Jiang Y."/>
            <person name="Kalinowski J."/>
            <person name="Schneider O."/>
            <person name="Winkler A."/>
            <person name="Zotchev S.B."/>
        </authorList>
    </citation>
    <scope>NUCLEOTIDE SEQUENCE [LARGE SCALE GENOMIC DNA]</scope>
    <source>
        <strain evidence="3 4">DSM 45305</strain>
    </source>
</reference>
<accession>A0A2V4AMI3</accession>
<feature type="region of interest" description="Disordered" evidence="1">
    <location>
        <begin position="15"/>
        <end position="38"/>
    </location>
</feature>
<evidence type="ECO:0008006" key="5">
    <source>
        <dbReference type="Google" id="ProtNLM"/>
    </source>
</evidence>
<gene>
    <name evidence="3" type="ORF">BAY60_25835</name>
</gene>
<evidence type="ECO:0000256" key="2">
    <source>
        <dbReference type="SAM" id="SignalP"/>
    </source>
</evidence>
<dbReference type="AlphaFoldDB" id="A0A2V4AMI3"/>
<dbReference type="Proteomes" id="UP000249915">
    <property type="component" value="Unassembled WGS sequence"/>
</dbReference>
<feature type="chain" id="PRO_5038840622" description="DUF4352 domain-containing protein" evidence="2">
    <location>
        <begin position="18"/>
        <end position="175"/>
    </location>
</feature>
<name>A0A2V4AMI3_9PSEU</name>
<dbReference type="EMBL" id="MASW01000006">
    <property type="protein sequence ID" value="PXY21412.1"/>
    <property type="molecule type" value="Genomic_DNA"/>
</dbReference>
<protein>
    <recommendedName>
        <fullName evidence="5">DUF4352 domain-containing protein</fullName>
    </recommendedName>
</protein>
<evidence type="ECO:0000313" key="3">
    <source>
        <dbReference type="EMBL" id="PXY21412.1"/>
    </source>
</evidence>
<evidence type="ECO:0000313" key="4">
    <source>
        <dbReference type="Proteomes" id="UP000249915"/>
    </source>
</evidence>
<keyword evidence="4" id="KW-1185">Reference proteome</keyword>
<keyword evidence="2" id="KW-0732">Signal</keyword>
<feature type="signal peptide" evidence="2">
    <location>
        <begin position="1"/>
        <end position="17"/>
    </location>
</feature>
<proteinExistence type="predicted"/>
<evidence type="ECO:0000256" key="1">
    <source>
        <dbReference type="SAM" id="MobiDB-lite"/>
    </source>
</evidence>
<comment type="caution">
    <text evidence="3">The sequence shown here is derived from an EMBL/GenBank/DDBJ whole genome shotgun (WGS) entry which is preliminary data.</text>
</comment>
<organism evidence="3 4">
    <name type="scientific">Prauserella muralis</name>
    <dbReference type="NCBI Taxonomy" id="588067"/>
    <lineage>
        <taxon>Bacteria</taxon>
        <taxon>Bacillati</taxon>
        <taxon>Actinomycetota</taxon>
        <taxon>Actinomycetes</taxon>
        <taxon>Pseudonocardiales</taxon>
        <taxon>Pseudonocardiaceae</taxon>
        <taxon>Prauserella</taxon>
    </lineage>
</organism>
<sequence length="175" mass="18004">MAACALLALTACGPTAAGEAPASTTPEESARSGVATSARPAATATAVVRFGSDHRFPSGLVVAVSTPKTFQPSDAAYPRAERAAAFGIAIYNETQQPYRLSSFSVRATIDERQATQVVDATQGYNGIVDADRDVPPGGMARLTFAFAVPADGTPLRLIVRPDNTAPTSAVYSGSV</sequence>